<dbReference type="EC" id="2.7.4.23" evidence="6"/>
<comment type="similarity">
    <text evidence="6">Belongs to the ribose 1,5-bisphosphokinase family.</text>
</comment>
<comment type="function">
    <text evidence="6">Catalyzes the phosphorylation of ribose 1,5-bisphosphate to 5-phospho-D-ribosyl alpha-1-diphosphate (PRPP).</text>
</comment>
<dbReference type="PANTHER" id="PTHR23117">
    <property type="entry name" value="GUANYLATE KINASE-RELATED"/>
    <property type="match status" value="1"/>
</dbReference>
<dbReference type="SMART" id="SM00072">
    <property type="entry name" value="GuKc"/>
    <property type="match status" value="1"/>
</dbReference>
<comment type="pathway">
    <text evidence="2 6">Metabolic intermediate biosynthesis; 5-phospho-alpha-D-ribose 1-diphosphate biosynthesis; 5-phospho-alpha-D-ribose 1-diphosphate from D-ribose 5-phosphate (route II): step 3/3.</text>
</comment>
<keyword evidence="5 6" id="KW-0067">ATP-binding</keyword>
<comment type="catalytic activity">
    <reaction evidence="1 6">
        <text>alpha-D-ribose 1,5-bisphosphate + ATP = 5-phospho-alpha-D-ribose 1-diphosphate + ADP</text>
        <dbReference type="Rhea" id="RHEA:20109"/>
        <dbReference type="ChEBI" id="CHEBI:30616"/>
        <dbReference type="ChEBI" id="CHEBI:58017"/>
        <dbReference type="ChEBI" id="CHEBI:68688"/>
        <dbReference type="ChEBI" id="CHEBI:456216"/>
        <dbReference type="EC" id="2.7.4.23"/>
    </reaction>
</comment>
<dbReference type="GO" id="GO:0005524">
    <property type="term" value="F:ATP binding"/>
    <property type="evidence" value="ECO:0007669"/>
    <property type="project" value="UniProtKB-KW"/>
</dbReference>
<keyword evidence="8" id="KW-0418">Kinase</keyword>
<name>A0A5C8PS99_9HYPH</name>
<comment type="caution">
    <text evidence="8">The sequence shown here is derived from an EMBL/GenBank/DDBJ whole genome shotgun (WGS) entry which is preliminary data.</text>
</comment>
<dbReference type="AlphaFoldDB" id="A0A5C8PS99"/>
<dbReference type="GO" id="GO:0006015">
    <property type="term" value="P:5-phosphoribose 1-diphosphate biosynthetic process"/>
    <property type="evidence" value="ECO:0007669"/>
    <property type="project" value="UniProtKB-UniRule"/>
</dbReference>
<dbReference type="InterPro" id="IPR008145">
    <property type="entry name" value="GK/Ca_channel_bsu"/>
</dbReference>
<dbReference type="PROSITE" id="PS50052">
    <property type="entry name" value="GUANYLATE_KINASE_2"/>
    <property type="match status" value="1"/>
</dbReference>
<evidence type="ECO:0000256" key="4">
    <source>
        <dbReference type="ARBA" id="ARBA00022741"/>
    </source>
</evidence>
<dbReference type="PANTHER" id="PTHR23117:SF8">
    <property type="entry name" value="RIBOSE 1,5-BISPHOSPHATE PHOSPHOKINASE PHNN"/>
    <property type="match status" value="1"/>
</dbReference>
<sequence length="193" mass="20239">MPDGRRLVLVVGPSGAGKDSVIRGVQAALRGQADVVFPRRVITRPHDATGGEDHEPCDPAAFERRAAAGDFALHWQANGLRYGVPAGIDRDLAAGRAVVVNVSRAIIADAEARYPGLQVCVITAPPSVLAARLRARGRESAADIDARLGRADAFAVAARHVRTISNDGALEDSVRALVAVIAASSRDGQTIRI</sequence>
<dbReference type="GO" id="GO:0033863">
    <property type="term" value="F:ribose 1,5-bisphosphate phosphokinase activity"/>
    <property type="evidence" value="ECO:0007669"/>
    <property type="project" value="UniProtKB-UniRule"/>
</dbReference>
<accession>A0A5C8PS99</accession>
<dbReference type="SUPFAM" id="SSF52540">
    <property type="entry name" value="P-loop containing nucleoside triphosphate hydrolases"/>
    <property type="match status" value="1"/>
</dbReference>
<evidence type="ECO:0000256" key="6">
    <source>
        <dbReference type="HAMAP-Rule" id="MF_00836"/>
    </source>
</evidence>
<evidence type="ECO:0000256" key="2">
    <source>
        <dbReference type="ARBA" id="ARBA00005069"/>
    </source>
</evidence>
<dbReference type="NCBIfam" id="TIGR02322">
    <property type="entry name" value="phosphon_PhnN"/>
    <property type="match status" value="1"/>
</dbReference>
<keyword evidence="9" id="KW-1185">Reference proteome</keyword>
<evidence type="ECO:0000313" key="9">
    <source>
        <dbReference type="Proteomes" id="UP000321638"/>
    </source>
</evidence>
<evidence type="ECO:0000256" key="5">
    <source>
        <dbReference type="ARBA" id="ARBA00022840"/>
    </source>
</evidence>
<dbReference type="RefSeq" id="WP_147846053.1">
    <property type="nucleotide sequence ID" value="NZ_VDUZ01000005.1"/>
</dbReference>
<dbReference type="Gene3D" id="3.40.50.300">
    <property type="entry name" value="P-loop containing nucleotide triphosphate hydrolases"/>
    <property type="match status" value="1"/>
</dbReference>
<dbReference type="InterPro" id="IPR012699">
    <property type="entry name" value="PhnN"/>
</dbReference>
<reference evidence="8 9" key="1">
    <citation type="submission" date="2019-06" db="EMBL/GenBank/DDBJ databases">
        <title>New taxonomy in bacterial strain CC-CFT640, isolated from vineyard.</title>
        <authorList>
            <person name="Lin S.-Y."/>
            <person name="Tsai C.-F."/>
            <person name="Young C.-C."/>
        </authorList>
    </citation>
    <scope>NUCLEOTIDE SEQUENCE [LARGE SCALE GENOMIC DNA]</scope>
    <source>
        <strain evidence="8 9">CC-CFT640</strain>
    </source>
</reference>
<dbReference type="Proteomes" id="UP000321638">
    <property type="component" value="Unassembled WGS sequence"/>
</dbReference>
<dbReference type="GO" id="GO:0019634">
    <property type="term" value="P:organic phosphonate metabolic process"/>
    <property type="evidence" value="ECO:0007669"/>
    <property type="project" value="UniProtKB-UniRule"/>
</dbReference>
<dbReference type="OrthoDB" id="341217at2"/>
<dbReference type="GO" id="GO:0005829">
    <property type="term" value="C:cytosol"/>
    <property type="evidence" value="ECO:0007669"/>
    <property type="project" value="TreeGrafter"/>
</dbReference>
<dbReference type="HAMAP" id="MF_00836">
    <property type="entry name" value="PhnN"/>
    <property type="match status" value="1"/>
</dbReference>
<keyword evidence="3 6" id="KW-0808">Transferase</keyword>
<evidence type="ECO:0000313" key="8">
    <source>
        <dbReference type="EMBL" id="TXL79545.1"/>
    </source>
</evidence>
<evidence type="ECO:0000256" key="3">
    <source>
        <dbReference type="ARBA" id="ARBA00022679"/>
    </source>
</evidence>
<evidence type="ECO:0000259" key="7">
    <source>
        <dbReference type="PROSITE" id="PS50052"/>
    </source>
</evidence>
<protein>
    <recommendedName>
        <fullName evidence="6">Ribose 1,5-bisphosphate phosphokinase PhnN</fullName>
        <ecNumber evidence="6">2.7.4.23</ecNumber>
    </recommendedName>
    <alternativeName>
        <fullName evidence="6">Ribose 1,5-bisphosphokinase</fullName>
    </alternativeName>
</protein>
<gene>
    <name evidence="6 8" type="primary">phnN</name>
    <name evidence="8" type="ORF">FHP25_06280</name>
</gene>
<evidence type="ECO:0000256" key="1">
    <source>
        <dbReference type="ARBA" id="ARBA00000373"/>
    </source>
</evidence>
<dbReference type="EMBL" id="VDUZ01000005">
    <property type="protein sequence ID" value="TXL79545.1"/>
    <property type="molecule type" value="Genomic_DNA"/>
</dbReference>
<dbReference type="InterPro" id="IPR027417">
    <property type="entry name" value="P-loop_NTPase"/>
</dbReference>
<organism evidence="8 9">
    <name type="scientific">Vineibacter terrae</name>
    <dbReference type="NCBI Taxonomy" id="2586908"/>
    <lineage>
        <taxon>Bacteria</taxon>
        <taxon>Pseudomonadati</taxon>
        <taxon>Pseudomonadota</taxon>
        <taxon>Alphaproteobacteria</taxon>
        <taxon>Hyphomicrobiales</taxon>
        <taxon>Vineibacter</taxon>
    </lineage>
</organism>
<dbReference type="InterPro" id="IPR008144">
    <property type="entry name" value="Guanylate_kin-like_dom"/>
</dbReference>
<dbReference type="UniPathway" id="UPA00087">
    <property type="reaction ID" value="UER00175"/>
</dbReference>
<feature type="domain" description="Guanylate kinase-like" evidence="7">
    <location>
        <begin position="5"/>
        <end position="182"/>
    </location>
</feature>
<proteinExistence type="inferred from homology"/>
<feature type="binding site" evidence="6">
    <location>
        <begin position="12"/>
        <end position="19"/>
    </location>
    <ligand>
        <name>ATP</name>
        <dbReference type="ChEBI" id="CHEBI:30616"/>
    </ligand>
</feature>
<keyword evidence="4 6" id="KW-0547">Nucleotide-binding</keyword>